<dbReference type="AlphaFoldDB" id="A0A7I4FS88"/>
<dbReference type="Pfam" id="PF03133">
    <property type="entry name" value="TTL"/>
    <property type="match status" value="1"/>
</dbReference>
<dbReference type="GO" id="GO:0005524">
    <property type="term" value="F:ATP binding"/>
    <property type="evidence" value="ECO:0007669"/>
    <property type="project" value="UniProtKB-KW"/>
</dbReference>
<dbReference type="GO" id="GO:0036064">
    <property type="term" value="C:ciliary basal body"/>
    <property type="evidence" value="ECO:0000318"/>
    <property type="project" value="GO_Central"/>
</dbReference>
<keyword evidence="5" id="KW-1185">Reference proteome</keyword>
<dbReference type="Gramene" id="Pp3c6_25370V3.2">
    <property type="protein sequence ID" value="Pp3c6_25370V3.2"/>
    <property type="gene ID" value="Pp3c6_25370"/>
</dbReference>
<keyword evidence="3" id="KW-0067">ATP-binding</keyword>
<proteinExistence type="predicted"/>
<keyword evidence="2" id="KW-0547">Nucleotide-binding</keyword>
<sequence>MMHFITEHFKNIAKNATDQQKKCTKIWRFVLFGSKTSSKSGRRKSKKNDVPLVDLSNCKYEVLRIVLEKNGWEEGQEDDKRCHLIWTDLSVGPDKLMKLNKGQKINHFHGMLAICRKKSLFCSLSTMRKLFPADYMFFPQAFILPNQLSNLLNCFSRSKVKTFILKPDNGSQGRGVVLAQSVRDVRQAMDGFPGSNLVAQKYITKPMLINGFKFDLRIYVLILSCDPLRLYLYREGIARFCTERYQKPGPENLSKNCMHLTNYAVNKYNPNFCFNTNENETSKGHKWTLTSLFKTLSIQGFDTTILHQKICHIVVMTILAIVPLLQHNYKTYVGDDNGQSCFELLGMDVLIDHRCIPWLLEVNHSPSFSIDTPLDLKVKESLITDTLKLVQMDPQGISKLRQQVLSFIFSFMHH</sequence>
<evidence type="ECO:0000256" key="2">
    <source>
        <dbReference type="ARBA" id="ARBA00022741"/>
    </source>
</evidence>
<name>A0A7I4FS88_PHYPA</name>
<dbReference type="PANTHER" id="PTHR12241:SF147">
    <property type="entry name" value="TUBULIN POLYGLUTAMYLASE TTLL7"/>
    <property type="match status" value="1"/>
</dbReference>
<dbReference type="GO" id="GO:0070740">
    <property type="term" value="F:tubulin-glutamic acid ligase activity"/>
    <property type="evidence" value="ECO:0000318"/>
    <property type="project" value="GO_Central"/>
</dbReference>
<reference evidence="4 5" key="2">
    <citation type="journal article" date="2018" name="Plant J.">
        <title>The Physcomitrella patens chromosome-scale assembly reveals moss genome structure and evolution.</title>
        <authorList>
            <person name="Lang D."/>
            <person name="Ullrich K.K."/>
            <person name="Murat F."/>
            <person name="Fuchs J."/>
            <person name="Jenkins J."/>
            <person name="Haas F.B."/>
            <person name="Piednoel M."/>
            <person name="Gundlach H."/>
            <person name="Van Bel M."/>
            <person name="Meyberg R."/>
            <person name="Vives C."/>
            <person name="Morata J."/>
            <person name="Symeonidi A."/>
            <person name="Hiss M."/>
            <person name="Muchero W."/>
            <person name="Kamisugi Y."/>
            <person name="Saleh O."/>
            <person name="Blanc G."/>
            <person name="Decker E.L."/>
            <person name="van Gessel N."/>
            <person name="Grimwood J."/>
            <person name="Hayes R.D."/>
            <person name="Graham S.W."/>
            <person name="Gunter L.E."/>
            <person name="McDaniel S.F."/>
            <person name="Hoernstein S.N.W."/>
            <person name="Larsson A."/>
            <person name="Li F.W."/>
            <person name="Perroud P.F."/>
            <person name="Phillips J."/>
            <person name="Ranjan P."/>
            <person name="Rokshar D.S."/>
            <person name="Rothfels C.J."/>
            <person name="Schneider L."/>
            <person name="Shu S."/>
            <person name="Stevenson D.W."/>
            <person name="Thummler F."/>
            <person name="Tillich M."/>
            <person name="Villarreal Aguilar J.C."/>
            <person name="Widiez T."/>
            <person name="Wong G.K."/>
            <person name="Wymore A."/>
            <person name="Zhang Y."/>
            <person name="Zimmer A.D."/>
            <person name="Quatrano R.S."/>
            <person name="Mayer K.F.X."/>
            <person name="Goodstein D."/>
            <person name="Casacuberta J.M."/>
            <person name="Vandepoele K."/>
            <person name="Reski R."/>
            <person name="Cuming A.C."/>
            <person name="Tuskan G.A."/>
            <person name="Maumus F."/>
            <person name="Salse J."/>
            <person name="Schmutz J."/>
            <person name="Rensing S.A."/>
        </authorList>
    </citation>
    <scope>NUCLEOTIDE SEQUENCE [LARGE SCALE GENOMIC DNA]</scope>
    <source>
        <strain evidence="4 5">cv. Gransden 2004</strain>
    </source>
</reference>
<evidence type="ECO:0000313" key="5">
    <source>
        <dbReference type="Proteomes" id="UP000006727"/>
    </source>
</evidence>
<dbReference type="InParanoid" id="A0A7I4FS88"/>
<dbReference type="GO" id="GO:0000226">
    <property type="term" value="P:microtubule cytoskeleton organization"/>
    <property type="evidence" value="ECO:0000318"/>
    <property type="project" value="GO_Central"/>
</dbReference>
<dbReference type="InterPro" id="IPR004344">
    <property type="entry name" value="TTL/TTLL_fam"/>
</dbReference>
<dbReference type="GO" id="GO:0015631">
    <property type="term" value="F:tubulin binding"/>
    <property type="evidence" value="ECO:0000318"/>
    <property type="project" value="GO_Central"/>
</dbReference>
<dbReference type="EnsemblPlants" id="Pp3c6_25370V3.2">
    <property type="protein sequence ID" value="Pp3c6_25370V3.2"/>
    <property type="gene ID" value="Pp3c6_25370"/>
</dbReference>
<accession>A0A7I4FS88</accession>
<keyword evidence="1" id="KW-0436">Ligase</keyword>
<reference evidence="4 5" key="1">
    <citation type="journal article" date="2008" name="Science">
        <title>The Physcomitrella genome reveals evolutionary insights into the conquest of land by plants.</title>
        <authorList>
            <person name="Rensing S."/>
            <person name="Lang D."/>
            <person name="Zimmer A."/>
            <person name="Terry A."/>
            <person name="Salamov A."/>
            <person name="Shapiro H."/>
            <person name="Nishiyama T."/>
            <person name="Perroud P.-F."/>
            <person name="Lindquist E."/>
            <person name="Kamisugi Y."/>
            <person name="Tanahashi T."/>
            <person name="Sakakibara K."/>
            <person name="Fujita T."/>
            <person name="Oishi K."/>
            <person name="Shin-I T."/>
            <person name="Kuroki Y."/>
            <person name="Toyoda A."/>
            <person name="Suzuki Y."/>
            <person name="Hashimoto A."/>
            <person name="Yamaguchi K."/>
            <person name="Sugano A."/>
            <person name="Kohara Y."/>
            <person name="Fujiyama A."/>
            <person name="Anterola A."/>
            <person name="Aoki S."/>
            <person name="Ashton N."/>
            <person name="Barbazuk W.B."/>
            <person name="Barker E."/>
            <person name="Bennetzen J."/>
            <person name="Bezanilla M."/>
            <person name="Blankenship R."/>
            <person name="Cho S.H."/>
            <person name="Dutcher S."/>
            <person name="Estelle M."/>
            <person name="Fawcett J.A."/>
            <person name="Gundlach H."/>
            <person name="Hanada K."/>
            <person name="Heyl A."/>
            <person name="Hicks K.A."/>
            <person name="Hugh J."/>
            <person name="Lohr M."/>
            <person name="Mayer K."/>
            <person name="Melkozernov A."/>
            <person name="Murata T."/>
            <person name="Nelson D."/>
            <person name="Pils B."/>
            <person name="Prigge M."/>
            <person name="Reiss B."/>
            <person name="Renner T."/>
            <person name="Rombauts S."/>
            <person name="Rushton P."/>
            <person name="Sanderfoot A."/>
            <person name="Schween G."/>
            <person name="Shiu S.-H."/>
            <person name="Stueber K."/>
            <person name="Theodoulou F.L."/>
            <person name="Tu H."/>
            <person name="Van de Peer Y."/>
            <person name="Verrier P.J."/>
            <person name="Waters E."/>
            <person name="Wood A."/>
            <person name="Yang L."/>
            <person name="Cove D."/>
            <person name="Cuming A."/>
            <person name="Hasebe M."/>
            <person name="Lucas S."/>
            <person name="Mishler D.B."/>
            <person name="Reski R."/>
            <person name="Grigoriev I."/>
            <person name="Quatrano R.S."/>
            <person name="Boore J.L."/>
        </authorList>
    </citation>
    <scope>NUCLEOTIDE SEQUENCE [LARGE SCALE GENOMIC DNA]</scope>
    <source>
        <strain evidence="4 5">cv. Gransden 2004</strain>
    </source>
</reference>
<dbReference type="SUPFAM" id="SSF56059">
    <property type="entry name" value="Glutathione synthetase ATP-binding domain-like"/>
    <property type="match status" value="1"/>
</dbReference>
<evidence type="ECO:0000256" key="1">
    <source>
        <dbReference type="ARBA" id="ARBA00022598"/>
    </source>
</evidence>
<dbReference type="Proteomes" id="UP000006727">
    <property type="component" value="Chromosome 6"/>
</dbReference>
<evidence type="ECO:0000256" key="3">
    <source>
        <dbReference type="ARBA" id="ARBA00022840"/>
    </source>
</evidence>
<evidence type="ECO:0000313" key="4">
    <source>
        <dbReference type="EnsemblPlants" id="Pp3c6_25370V3.2"/>
    </source>
</evidence>
<organism evidence="4 5">
    <name type="scientific">Physcomitrium patens</name>
    <name type="common">Spreading-leaved earth moss</name>
    <name type="synonym">Physcomitrella patens</name>
    <dbReference type="NCBI Taxonomy" id="3218"/>
    <lineage>
        <taxon>Eukaryota</taxon>
        <taxon>Viridiplantae</taxon>
        <taxon>Streptophyta</taxon>
        <taxon>Embryophyta</taxon>
        <taxon>Bryophyta</taxon>
        <taxon>Bryophytina</taxon>
        <taxon>Bryopsida</taxon>
        <taxon>Funariidae</taxon>
        <taxon>Funariales</taxon>
        <taxon>Funariaceae</taxon>
        <taxon>Physcomitrium</taxon>
    </lineage>
</organism>
<dbReference type="Gene3D" id="3.30.470.20">
    <property type="entry name" value="ATP-grasp fold, B domain"/>
    <property type="match status" value="1"/>
</dbReference>
<dbReference type="PROSITE" id="PS51221">
    <property type="entry name" value="TTL"/>
    <property type="match status" value="1"/>
</dbReference>
<dbReference type="EMBL" id="ABEU02000006">
    <property type="status" value="NOT_ANNOTATED_CDS"/>
    <property type="molecule type" value="Genomic_DNA"/>
</dbReference>
<protein>
    <submittedName>
        <fullName evidence="4">Uncharacterized protein</fullName>
    </submittedName>
</protein>
<dbReference type="PANTHER" id="PTHR12241">
    <property type="entry name" value="TUBULIN POLYGLUTAMYLASE"/>
    <property type="match status" value="1"/>
</dbReference>
<reference evidence="4" key="3">
    <citation type="submission" date="2020-12" db="UniProtKB">
        <authorList>
            <consortium name="EnsemblPlants"/>
        </authorList>
    </citation>
    <scope>IDENTIFICATION</scope>
</reference>